<dbReference type="Proteomes" id="UP000257109">
    <property type="component" value="Unassembled WGS sequence"/>
</dbReference>
<proteinExistence type="predicted"/>
<comment type="caution">
    <text evidence="1">The sequence shown here is derived from an EMBL/GenBank/DDBJ whole genome shotgun (WGS) entry which is preliminary data.</text>
</comment>
<sequence length="91" mass="10475">MTIIRQSFTPTTIRVLQSRKRVQNKQISIEHIEISFILVDPLTKGLIPKVFHKHTVHMELSSLDFTQGESLVGRIGDAYRTYSKRVQGHLC</sequence>
<gene>
    <name evidence="1" type="ORF">CR513_24911</name>
</gene>
<evidence type="ECO:0000313" key="2">
    <source>
        <dbReference type="Proteomes" id="UP000257109"/>
    </source>
</evidence>
<dbReference type="AlphaFoldDB" id="A0A371GQQ9"/>
<accession>A0A371GQQ9</accession>
<evidence type="ECO:0000313" key="1">
    <source>
        <dbReference type="EMBL" id="RDX92905.1"/>
    </source>
</evidence>
<organism evidence="1 2">
    <name type="scientific">Mucuna pruriens</name>
    <name type="common">Velvet bean</name>
    <name type="synonym">Dolichos pruriens</name>
    <dbReference type="NCBI Taxonomy" id="157652"/>
    <lineage>
        <taxon>Eukaryota</taxon>
        <taxon>Viridiplantae</taxon>
        <taxon>Streptophyta</taxon>
        <taxon>Embryophyta</taxon>
        <taxon>Tracheophyta</taxon>
        <taxon>Spermatophyta</taxon>
        <taxon>Magnoliopsida</taxon>
        <taxon>eudicotyledons</taxon>
        <taxon>Gunneridae</taxon>
        <taxon>Pentapetalae</taxon>
        <taxon>rosids</taxon>
        <taxon>fabids</taxon>
        <taxon>Fabales</taxon>
        <taxon>Fabaceae</taxon>
        <taxon>Papilionoideae</taxon>
        <taxon>50 kb inversion clade</taxon>
        <taxon>NPAAA clade</taxon>
        <taxon>indigoferoid/millettioid clade</taxon>
        <taxon>Phaseoleae</taxon>
        <taxon>Mucuna</taxon>
    </lineage>
</organism>
<protein>
    <submittedName>
        <fullName evidence="1">Uncharacterized protein</fullName>
    </submittedName>
</protein>
<dbReference type="EMBL" id="QJKJ01004743">
    <property type="protein sequence ID" value="RDX92905.1"/>
    <property type="molecule type" value="Genomic_DNA"/>
</dbReference>
<reference evidence="1" key="1">
    <citation type="submission" date="2018-05" db="EMBL/GenBank/DDBJ databases">
        <title>Draft genome of Mucuna pruriens seed.</title>
        <authorList>
            <person name="Nnadi N.E."/>
            <person name="Vos R."/>
            <person name="Hasami M.H."/>
            <person name="Devisetty U.K."/>
            <person name="Aguiy J.C."/>
        </authorList>
    </citation>
    <scope>NUCLEOTIDE SEQUENCE [LARGE SCALE GENOMIC DNA]</scope>
    <source>
        <strain evidence="1">JCA_2017</strain>
    </source>
</reference>
<name>A0A371GQQ9_MUCPR</name>
<keyword evidence="2" id="KW-1185">Reference proteome</keyword>
<feature type="non-terminal residue" evidence="1">
    <location>
        <position position="1"/>
    </location>
</feature>